<gene>
    <name evidence="2" type="ORF">SAMN05428953_102578</name>
</gene>
<dbReference type="Gene3D" id="3.40.190.10">
    <property type="entry name" value="Periplasmic binding protein-like II"/>
    <property type="match status" value="2"/>
</dbReference>
<keyword evidence="3" id="KW-1185">Reference proteome</keyword>
<dbReference type="NCBIfam" id="TIGR01409">
    <property type="entry name" value="TAT_signal_seq"/>
    <property type="match status" value="1"/>
</dbReference>
<evidence type="ECO:0000313" key="2">
    <source>
        <dbReference type="EMBL" id="SDI68015.1"/>
    </source>
</evidence>
<dbReference type="PANTHER" id="PTHR30024:SF42">
    <property type="entry name" value="ALIPHATIC SULFONATES-BINDING PROTEIN-RELATED"/>
    <property type="match status" value="1"/>
</dbReference>
<dbReference type="EMBL" id="FNEE01000002">
    <property type="protein sequence ID" value="SDI68015.1"/>
    <property type="molecule type" value="Genomic_DNA"/>
</dbReference>
<dbReference type="PANTHER" id="PTHR30024">
    <property type="entry name" value="ALIPHATIC SULFONATES-BINDING PROTEIN-RELATED"/>
    <property type="match status" value="1"/>
</dbReference>
<feature type="domain" description="SsuA/THI5-like" evidence="1">
    <location>
        <begin position="67"/>
        <end position="258"/>
    </location>
</feature>
<name>A0A1G8MJM3_9HYPH</name>
<dbReference type="InterPro" id="IPR006311">
    <property type="entry name" value="TAT_signal"/>
</dbReference>
<evidence type="ECO:0000313" key="3">
    <source>
        <dbReference type="Proteomes" id="UP000198894"/>
    </source>
</evidence>
<dbReference type="SUPFAM" id="SSF53850">
    <property type="entry name" value="Periplasmic binding protein-like II"/>
    <property type="match status" value="1"/>
</dbReference>
<organism evidence="2 3">
    <name type="scientific">Mesorhizobium muleiense</name>
    <dbReference type="NCBI Taxonomy" id="1004279"/>
    <lineage>
        <taxon>Bacteria</taxon>
        <taxon>Pseudomonadati</taxon>
        <taxon>Pseudomonadota</taxon>
        <taxon>Alphaproteobacteria</taxon>
        <taxon>Hyphomicrobiales</taxon>
        <taxon>Phyllobacteriaceae</taxon>
        <taxon>Mesorhizobium</taxon>
    </lineage>
</organism>
<dbReference type="PROSITE" id="PS51318">
    <property type="entry name" value="TAT"/>
    <property type="match status" value="1"/>
</dbReference>
<dbReference type="Proteomes" id="UP000198894">
    <property type="component" value="Unassembled WGS sequence"/>
</dbReference>
<proteinExistence type="predicted"/>
<evidence type="ECO:0000259" key="1">
    <source>
        <dbReference type="Pfam" id="PF09084"/>
    </source>
</evidence>
<accession>A0A1G8MJM3</accession>
<protein>
    <submittedName>
        <fullName evidence="2">NitT/TauT family transport system substrate-binding protein</fullName>
    </submittedName>
</protein>
<dbReference type="InterPro" id="IPR019546">
    <property type="entry name" value="TAT_signal_bac_arc"/>
</dbReference>
<reference evidence="3" key="1">
    <citation type="submission" date="2016-10" db="EMBL/GenBank/DDBJ databases">
        <authorList>
            <person name="Varghese N."/>
            <person name="Submissions S."/>
        </authorList>
    </citation>
    <scope>NUCLEOTIDE SEQUENCE [LARGE SCALE GENOMIC DNA]</scope>
    <source>
        <strain evidence="3">CGMCC 1.11022</strain>
    </source>
</reference>
<dbReference type="InterPro" id="IPR015168">
    <property type="entry name" value="SsuA/THI5"/>
</dbReference>
<sequence>MQKVQSRRRFLANMAAAGVAGVVGTRNSRAEEGGLETTTVRLAKLPAICMAPQYAAKELLHAEGFTEVRYVAVELGDATTKSIAAGEVDFSLNYAGNLIVPMDLGIPITVVSGVHTGCFELFGSEGIHRITDLKGRTVGVPSIGSGPHLFLASMATYVGLDPVRDINWVASPSIKPKELFVEGKIDAFLGLPPDPQELRARSIGHVVVNSAVDPPWSQYFCCMLAGNAEFVRNNPVATKRVSRAILKAADLCVAEPQRVAQQIVDNGFTANYDYALQTMNEVPYGKWREYEPEDTVRFYALRLHEAGMIKTSPHQIIANGTDWRFLNELKRELKM</sequence>
<dbReference type="RefSeq" id="WP_091591850.1">
    <property type="nucleotide sequence ID" value="NZ_FNEE01000002.1"/>
</dbReference>
<dbReference type="AlphaFoldDB" id="A0A1G8MJM3"/>
<dbReference type="Pfam" id="PF09084">
    <property type="entry name" value="NMT1"/>
    <property type="match status" value="1"/>
</dbReference>